<reference evidence="1 2" key="1">
    <citation type="journal article" date="2019" name="Sci. Rep.">
        <title>Orb-weaving spider Araneus ventricosus genome elucidates the spidroin gene catalogue.</title>
        <authorList>
            <person name="Kono N."/>
            <person name="Nakamura H."/>
            <person name="Ohtoshi R."/>
            <person name="Moran D.A.P."/>
            <person name="Shinohara A."/>
            <person name="Yoshida Y."/>
            <person name="Fujiwara M."/>
            <person name="Mori M."/>
            <person name="Tomita M."/>
            <person name="Arakawa K."/>
        </authorList>
    </citation>
    <scope>NUCLEOTIDE SEQUENCE [LARGE SCALE GENOMIC DNA]</scope>
</reference>
<accession>A0A4Y2NRQ4</accession>
<gene>
    <name evidence="1" type="ORF">AVEN_118518_1</name>
</gene>
<comment type="caution">
    <text evidence="1">The sequence shown here is derived from an EMBL/GenBank/DDBJ whole genome shotgun (WGS) entry which is preliminary data.</text>
</comment>
<protein>
    <submittedName>
        <fullName evidence="1">Uncharacterized protein</fullName>
    </submittedName>
</protein>
<evidence type="ECO:0000313" key="1">
    <source>
        <dbReference type="EMBL" id="GBN41060.1"/>
    </source>
</evidence>
<keyword evidence="2" id="KW-1185">Reference proteome</keyword>
<dbReference type="EMBL" id="BGPR01009595">
    <property type="protein sequence ID" value="GBN41060.1"/>
    <property type="molecule type" value="Genomic_DNA"/>
</dbReference>
<organism evidence="1 2">
    <name type="scientific">Araneus ventricosus</name>
    <name type="common">Orbweaver spider</name>
    <name type="synonym">Epeira ventricosa</name>
    <dbReference type="NCBI Taxonomy" id="182803"/>
    <lineage>
        <taxon>Eukaryota</taxon>
        <taxon>Metazoa</taxon>
        <taxon>Ecdysozoa</taxon>
        <taxon>Arthropoda</taxon>
        <taxon>Chelicerata</taxon>
        <taxon>Arachnida</taxon>
        <taxon>Araneae</taxon>
        <taxon>Araneomorphae</taxon>
        <taxon>Entelegynae</taxon>
        <taxon>Araneoidea</taxon>
        <taxon>Araneidae</taxon>
        <taxon>Araneus</taxon>
    </lineage>
</organism>
<evidence type="ECO:0000313" key="2">
    <source>
        <dbReference type="Proteomes" id="UP000499080"/>
    </source>
</evidence>
<dbReference type="Proteomes" id="UP000499080">
    <property type="component" value="Unassembled WGS sequence"/>
</dbReference>
<sequence>MDVTHPVIITHSPNTHNSKMKRYIYETRQMVKQNEKDYFGKKEKFIKGRGKQDLEMGNIVYVKAFTPPGTFEAKFNGPYNILKVLRNNGYLIQGLYYTNAGLMKVNSSKLWVTKPTRENLLSNTEDSNH</sequence>
<name>A0A4Y2NRQ4_ARAVE</name>
<proteinExistence type="predicted"/>
<dbReference type="AlphaFoldDB" id="A0A4Y2NRQ4"/>